<dbReference type="FunFam" id="1.10.510.10:FF:000366">
    <property type="entry name" value="Serine/threonine-protein kinase Nek2"/>
    <property type="match status" value="1"/>
</dbReference>
<name>A0A5N6P698_9ASTR</name>
<dbReference type="InterPro" id="IPR011009">
    <property type="entry name" value="Kinase-like_dom_sf"/>
</dbReference>
<feature type="compositionally biased region" description="Low complexity" evidence="5">
    <location>
        <begin position="865"/>
        <end position="874"/>
    </location>
</feature>
<evidence type="ECO:0000259" key="6">
    <source>
        <dbReference type="PROSITE" id="PS50011"/>
    </source>
</evidence>
<feature type="region of interest" description="Disordered" evidence="5">
    <location>
        <begin position="992"/>
        <end position="1038"/>
    </location>
</feature>
<comment type="caution">
    <text evidence="7">The sequence shown here is derived from an EMBL/GenBank/DDBJ whole genome shotgun (WGS) entry which is preliminary data.</text>
</comment>
<keyword evidence="8" id="KW-1185">Reference proteome</keyword>
<feature type="compositionally biased region" description="Polar residues" evidence="5">
    <location>
        <begin position="79"/>
        <end position="91"/>
    </location>
</feature>
<keyword evidence="1" id="KW-0808">Transferase</keyword>
<feature type="region of interest" description="Disordered" evidence="5">
    <location>
        <begin position="79"/>
        <end position="172"/>
    </location>
</feature>
<dbReference type="SMART" id="SM00220">
    <property type="entry name" value="S_TKc"/>
    <property type="match status" value="1"/>
</dbReference>
<reference evidence="7 8" key="1">
    <citation type="submission" date="2019-05" db="EMBL/GenBank/DDBJ databases">
        <title>Mikania micrantha, genome provides insights into the molecular mechanism of rapid growth.</title>
        <authorList>
            <person name="Liu B."/>
        </authorList>
    </citation>
    <scope>NUCLEOTIDE SEQUENCE [LARGE SCALE GENOMIC DNA]</scope>
    <source>
        <strain evidence="7">NLD-2019</strain>
        <tissue evidence="7">Leaf</tissue>
    </source>
</reference>
<evidence type="ECO:0000256" key="3">
    <source>
        <dbReference type="ARBA" id="ARBA00022777"/>
    </source>
</evidence>
<feature type="compositionally biased region" description="Basic and acidic residues" evidence="5">
    <location>
        <begin position="884"/>
        <end position="900"/>
    </location>
</feature>
<keyword evidence="3" id="KW-0418">Kinase</keyword>
<dbReference type="Gene3D" id="1.10.510.10">
    <property type="entry name" value="Transferase(Phosphotransferase) domain 1"/>
    <property type="match status" value="1"/>
</dbReference>
<keyword evidence="4" id="KW-0067">ATP-binding</keyword>
<accession>A0A5N6P698</accession>
<feature type="region of interest" description="Disordered" evidence="5">
    <location>
        <begin position="806"/>
        <end position="831"/>
    </location>
</feature>
<dbReference type="AlphaFoldDB" id="A0A5N6P698"/>
<evidence type="ECO:0000256" key="2">
    <source>
        <dbReference type="ARBA" id="ARBA00022741"/>
    </source>
</evidence>
<sequence>MSASFGGNSSGNVSIFDTEQPESIDVFWRKLNFSPAYIDESDHIDYDVEVDKFASEFKVQPAEIKKNWWQKISSFVNPKSSTHQEPIVQTKTRGRPTLKKKQQRDHEPARHSSFTNSQGLSQHQDTETARHSSFVVSQEAIKRTSRAGGSRRCGRSPTPPGSPGSDPDIADIIDTHPFLQFPHRTDAYRRLGRLITRPIEVPRAIDWDVLRLLGEYQRAVTIIGVDTPWRRFFDGGFLSAYREITYEFLCTFRFVQPHTSGSRQHLGQVQFRLGGQLHRMTLPEFGVLLGLYTEEEIDTDLYRKRPGGCIYMGGYVTHLAQRLGVFDADVEASMTARYRPERVGRATLSAMRIAADFRGLGFRFSLERGVPWVPQQQQQPQHVQAHALAGAPLQPPPPPRGHRLVFRDPVLRDQSRRLDRLEDLAAWQSSVLIAFATHLGVQIPPLPPPRQYPDEAGAGDGGDDAGADFTLSFSFSFSDADNLHLHCSSFNFLLQIQLLRRESCNPHKCNALLAAWTSTKCLSKSEGERLVLPFSYVLKKIRLARQTDRTRRSAHQEMELISKMRNPFIVEYKDSWVEKRCYVCIIIGYCESGDMAGAIKKANGMLFSEEKLCRWLVQLLMALDYLHSNHVLHRDVKCSNIFLTKDQDICLGDFGLAKMLTSDDLASSVVGTPSYMCPELLADIPYGSKSDIWSLGCCIYEMSSHKAAFKAFDMQALINKINKSIVAPLPTKYSGAFRGLVKSMLRKNPELRPSAGELLRHQHLQPYVLTVNLKLNSPKRSSLLTHWPEPDYMKKTRFAEPVCLRPRSRDRHGNDRALNPSISLGDQGSPYLTKRCQDSPHYLQRRMQRMSIGTCEESPVGKNISSKTSNSTKNLRFTSPKISSDPKKQMGFSKGRETVSDSRTSVKQPGPTSRRASLPLLNKPIIEDFICMKSMNVSVNAPRIDKMVELEPTNDLFFPTCRTSLPSAQGSSSPQCDRSIMKDKCMVQTVDTTSVRHNSNSPPEWHGSGGDCSDQNATAGASSRTSSDLRRRRFDTSSQRQRAEALEGLLEFSARLWQEERWTKLLEIISLIASLEMAAQNRRHTIHDLACGGFTGVRNLVARPTMTNTTTWQFPSYIMTTISNSIQFSGHDEEDAPRNLSCFTRICNSFNLQGVSEDGIFL</sequence>
<dbReference type="OrthoDB" id="248923at2759"/>
<organism evidence="7 8">
    <name type="scientific">Mikania micrantha</name>
    <name type="common">bitter vine</name>
    <dbReference type="NCBI Taxonomy" id="192012"/>
    <lineage>
        <taxon>Eukaryota</taxon>
        <taxon>Viridiplantae</taxon>
        <taxon>Streptophyta</taxon>
        <taxon>Embryophyta</taxon>
        <taxon>Tracheophyta</taxon>
        <taxon>Spermatophyta</taxon>
        <taxon>Magnoliopsida</taxon>
        <taxon>eudicotyledons</taxon>
        <taxon>Gunneridae</taxon>
        <taxon>Pentapetalae</taxon>
        <taxon>asterids</taxon>
        <taxon>campanulids</taxon>
        <taxon>Asterales</taxon>
        <taxon>Asteraceae</taxon>
        <taxon>Asteroideae</taxon>
        <taxon>Heliantheae alliance</taxon>
        <taxon>Eupatorieae</taxon>
        <taxon>Mikania</taxon>
    </lineage>
</organism>
<protein>
    <recommendedName>
        <fullName evidence="6">Protein kinase domain-containing protein</fullName>
    </recommendedName>
</protein>
<dbReference type="Gene3D" id="3.30.200.20">
    <property type="entry name" value="Phosphorylase Kinase, domain 1"/>
    <property type="match status" value="1"/>
</dbReference>
<dbReference type="InterPro" id="IPR008271">
    <property type="entry name" value="Ser/Thr_kinase_AS"/>
</dbReference>
<dbReference type="EMBL" id="SZYD01000006">
    <property type="protein sequence ID" value="KAD5960618.1"/>
    <property type="molecule type" value="Genomic_DNA"/>
</dbReference>
<gene>
    <name evidence="7" type="ORF">E3N88_12090</name>
</gene>
<dbReference type="GO" id="GO:0005524">
    <property type="term" value="F:ATP binding"/>
    <property type="evidence" value="ECO:0007669"/>
    <property type="project" value="UniProtKB-KW"/>
</dbReference>
<keyword evidence="2" id="KW-0547">Nucleotide-binding</keyword>
<evidence type="ECO:0000313" key="8">
    <source>
        <dbReference type="Proteomes" id="UP000326396"/>
    </source>
</evidence>
<feature type="domain" description="Protein kinase" evidence="6">
    <location>
        <begin position="450"/>
        <end position="764"/>
    </location>
</feature>
<dbReference type="PANTHER" id="PTHR43671:SF66">
    <property type="entry name" value="SERINE_THREONINE-PROTEIN KINASE NEK2"/>
    <property type="match status" value="1"/>
</dbReference>
<dbReference type="PROSITE" id="PS00108">
    <property type="entry name" value="PROTEIN_KINASE_ST"/>
    <property type="match status" value="1"/>
</dbReference>
<evidence type="ECO:0000256" key="1">
    <source>
        <dbReference type="ARBA" id="ARBA00022679"/>
    </source>
</evidence>
<dbReference type="InterPro" id="IPR000719">
    <property type="entry name" value="Prot_kinase_dom"/>
</dbReference>
<dbReference type="Pfam" id="PF00069">
    <property type="entry name" value="Pkinase"/>
    <property type="match status" value="1"/>
</dbReference>
<feature type="compositionally biased region" description="Polar residues" evidence="5">
    <location>
        <begin position="901"/>
        <end position="915"/>
    </location>
</feature>
<dbReference type="PROSITE" id="PS50011">
    <property type="entry name" value="PROTEIN_KINASE_DOM"/>
    <property type="match status" value="1"/>
</dbReference>
<feature type="compositionally biased region" description="Polar residues" evidence="5">
    <location>
        <begin position="992"/>
        <end position="1002"/>
    </location>
</feature>
<feature type="region of interest" description="Disordered" evidence="5">
    <location>
        <begin position="856"/>
        <end position="917"/>
    </location>
</feature>
<dbReference type="PANTHER" id="PTHR43671">
    <property type="entry name" value="SERINE/THREONINE-PROTEIN KINASE NEK"/>
    <property type="match status" value="1"/>
</dbReference>
<proteinExistence type="predicted"/>
<dbReference type="CDD" id="cd08215">
    <property type="entry name" value="STKc_Nek"/>
    <property type="match status" value="1"/>
</dbReference>
<feature type="compositionally biased region" description="Polar residues" evidence="5">
    <location>
        <begin position="112"/>
        <end position="123"/>
    </location>
</feature>
<evidence type="ECO:0000313" key="7">
    <source>
        <dbReference type="EMBL" id="KAD5960618.1"/>
    </source>
</evidence>
<dbReference type="SUPFAM" id="SSF56112">
    <property type="entry name" value="Protein kinase-like (PK-like)"/>
    <property type="match status" value="1"/>
</dbReference>
<evidence type="ECO:0000256" key="5">
    <source>
        <dbReference type="SAM" id="MobiDB-lite"/>
    </source>
</evidence>
<feature type="compositionally biased region" description="Basic residues" evidence="5">
    <location>
        <begin position="92"/>
        <end position="103"/>
    </location>
</feature>
<evidence type="ECO:0000256" key="4">
    <source>
        <dbReference type="ARBA" id="ARBA00022840"/>
    </source>
</evidence>
<dbReference type="InterPro" id="IPR050660">
    <property type="entry name" value="NEK_Ser/Thr_kinase"/>
</dbReference>
<dbReference type="Proteomes" id="UP000326396">
    <property type="component" value="Linkage Group LG14"/>
</dbReference>
<dbReference type="GO" id="GO:0004674">
    <property type="term" value="F:protein serine/threonine kinase activity"/>
    <property type="evidence" value="ECO:0007669"/>
    <property type="project" value="TreeGrafter"/>
</dbReference>